<dbReference type="PROSITE" id="PS50011">
    <property type="entry name" value="PROTEIN_KINASE_DOM"/>
    <property type="match status" value="1"/>
</dbReference>
<dbReference type="EnsemblPlants" id="AET2Gv20043100.2">
    <property type="protein sequence ID" value="AET2Gv20043100.2"/>
    <property type="gene ID" value="AET2Gv20043100"/>
</dbReference>
<reference evidence="3" key="4">
    <citation type="submission" date="2019-03" db="UniProtKB">
        <authorList>
            <consortium name="EnsemblPlants"/>
        </authorList>
    </citation>
    <scope>IDENTIFICATION</scope>
</reference>
<dbReference type="Gramene" id="AET2Gv20043100.2">
    <property type="protein sequence ID" value="AET2Gv20043100.2"/>
    <property type="gene ID" value="AET2Gv20043100"/>
</dbReference>
<dbReference type="SUPFAM" id="SSF49354">
    <property type="entry name" value="PapD-like"/>
    <property type="match status" value="1"/>
</dbReference>
<dbReference type="InterPro" id="IPR011009">
    <property type="entry name" value="Kinase-like_dom_sf"/>
</dbReference>
<dbReference type="Pfam" id="PF00069">
    <property type="entry name" value="Pkinase"/>
    <property type="match status" value="1"/>
</dbReference>
<reference evidence="3" key="5">
    <citation type="journal article" date="2021" name="G3 (Bethesda)">
        <title>Aegilops tauschii genome assembly Aet v5.0 features greater sequence contiguity and improved annotation.</title>
        <authorList>
            <person name="Wang L."/>
            <person name="Zhu T."/>
            <person name="Rodriguez J.C."/>
            <person name="Deal K.R."/>
            <person name="Dubcovsky J."/>
            <person name="McGuire P.E."/>
            <person name="Lux T."/>
            <person name="Spannagl M."/>
            <person name="Mayer K.F.X."/>
            <person name="Baldrich P."/>
            <person name="Meyers B.C."/>
            <person name="Huo N."/>
            <person name="Gu Y.Q."/>
            <person name="Zhou H."/>
            <person name="Devos K.M."/>
            <person name="Bennetzen J.L."/>
            <person name="Unver T."/>
            <person name="Budak H."/>
            <person name="Gulick P.J."/>
            <person name="Galiba G."/>
            <person name="Kalapos B."/>
            <person name="Nelson D.R."/>
            <person name="Li P."/>
            <person name="You F.M."/>
            <person name="Luo M.C."/>
            <person name="Dvorak J."/>
        </authorList>
    </citation>
    <scope>NUCLEOTIDE SEQUENCE [LARGE SCALE GENOMIC DNA]</scope>
    <source>
        <strain evidence="3">cv. AL8/78</strain>
    </source>
</reference>
<dbReference type="InterPro" id="IPR000719">
    <property type="entry name" value="Prot_kinase_dom"/>
</dbReference>
<evidence type="ECO:0000313" key="4">
    <source>
        <dbReference type="Proteomes" id="UP000015105"/>
    </source>
</evidence>
<sequence length="569" mass="64212">GSSQRRWPPLLFSPQATTRLRCTFSPLKGCKVLLDRANHSPHHLHSSPPTSNPLCSAPSSPSIRSFFSGSGTRRGSSGKPAAWEIAAEWILSSMISKLSPTTLRRLRKSAAVDTERFTGYDLLILIPFDPCIVLLTFIITICRFHQAIHEGEEIAVKKLHQLQGLDNKQFDSEFRNLRNIRHQNVVRLIGYCYETKSKYMKHNGELVFATIMERVLCFEYMHGGSLDKHIQDESCGLEWPTCYKIIKGTCEGLDHLHTSQGKPIFHLDLKPGNILLDESMTPKIGDLGLSRLVASTKTRQTEMRDGTLGFMPPEYIDSGFISKKFDVFSLGVIIIKMLAGDKSYFRCSEMPSEQFIELVTEIWTKKLQAKPGYSSHEIDMLGVTSCVEIALRCVDRDRNKRPCINDIVHELDQLEAKLKEMSLASDVSNDATVQRSCDTNIISVDPSLELRFVFEPRKETSCCLQIINKTEGIVAFNIKINQNKYSVQPSQGTMPPCSCRYVIVKLQSQDAAPPNMRLHDMLFVQNTGITQDLESRDGEIDYQELFEKAMADKVVDVVKLPIVYVTPDQ</sequence>
<dbReference type="SUPFAM" id="SSF56112">
    <property type="entry name" value="Protein kinase-like (PK-like)"/>
    <property type="match status" value="1"/>
</dbReference>
<dbReference type="PANTHER" id="PTHR45707">
    <property type="entry name" value="C2 CALCIUM/LIPID-BINDING PLANT PHOSPHORIBOSYLTRANSFERASE FAMILY PROTEIN"/>
    <property type="match status" value="1"/>
</dbReference>
<dbReference type="AlphaFoldDB" id="A0A453A9N2"/>
<evidence type="ECO:0000259" key="2">
    <source>
        <dbReference type="PROSITE" id="PS50202"/>
    </source>
</evidence>
<accession>A0A453A9N2</accession>
<dbReference type="InterPro" id="IPR013783">
    <property type="entry name" value="Ig-like_fold"/>
</dbReference>
<reference evidence="3" key="3">
    <citation type="journal article" date="2017" name="Nature">
        <title>Genome sequence of the progenitor of the wheat D genome Aegilops tauschii.</title>
        <authorList>
            <person name="Luo M.C."/>
            <person name="Gu Y.Q."/>
            <person name="Puiu D."/>
            <person name="Wang H."/>
            <person name="Twardziok S.O."/>
            <person name="Deal K.R."/>
            <person name="Huo N."/>
            <person name="Zhu T."/>
            <person name="Wang L."/>
            <person name="Wang Y."/>
            <person name="McGuire P.E."/>
            <person name="Liu S."/>
            <person name="Long H."/>
            <person name="Ramasamy R.K."/>
            <person name="Rodriguez J.C."/>
            <person name="Van S.L."/>
            <person name="Yuan L."/>
            <person name="Wang Z."/>
            <person name="Xia Z."/>
            <person name="Xiao L."/>
            <person name="Anderson O.D."/>
            <person name="Ouyang S."/>
            <person name="Liang Y."/>
            <person name="Zimin A.V."/>
            <person name="Pertea G."/>
            <person name="Qi P."/>
            <person name="Bennetzen J.L."/>
            <person name="Dai X."/>
            <person name="Dawson M.W."/>
            <person name="Muller H.G."/>
            <person name="Kugler K."/>
            <person name="Rivarola-Duarte L."/>
            <person name="Spannagl M."/>
            <person name="Mayer K.F.X."/>
            <person name="Lu F.H."/>
            <person name="Bevan M.W."/>
            <person name="Leroy P."/>
            <person name="Li P."/>
            <person name="You F.M."/>
            <person name="Sun Q."/>
            <person name="Liu Z."/>
            <person name="Lyons E."/>
            <person name="Wicker T."/>
            <person name="Salzberg S.L."/>
            <person name="Devos K.M."/>
            <person name="Dvorak J."/>
        </authorList>
    </citation>
    <scope>NUCLEOTIDE SEQUENCE [LARGE SCALE GENOMIC DNA]</scope>
    <source>
        <strain evidence="3">cv. AL8/78</strain>
    </source>
</reference>
<dbReference type="GO" id="GO:0004672">
    <property type="term" value="F:protein kinase activity"/>
    <property type="evidence" value="ECO:0007669"/>
    <property type="project" value="InterPro"/>
</dbReference>
<dbReference type="STRING" id="200361.A0A453A9N2"/>
<organism evidence="3 4">
    <name type="scientific">Aegilops tauschii subsp. strangulata</name>
    <name type="common">Goatgrass</name>
    <dbReference type="NCBI Taxonomy" id="200361"/>
    <lineage>
        <taxon>Eukaryota</taxon>
        <taxon>Viridiplantae</taxon>
        <taxon>Streptophyta</taxon>
        <taxon>Embryophyta</taxon>
        <taxon>Tracheophyta</taxon>
        <taxon>Spermatophyta</taxon>
        <taxon>Magnoliopsida</taxon>
        <taxon>Liliopsida</taxon>
        <taxon>Poales</taxon>
        <taxon>Poaceae</taxon>
        <taxon>BOP clade</taxon>
        <taxon>Pooideae</taxon>
        <taxon>Triticodae</taxon>
        <taxon>Triticeae</taxon>
        <taxon>Triticinae</taxon>
        <taxon>Aegilops</taxon>
    </lineage>
</organism>
<dbReference type="PANTHER" id="PTHR45707:SF46">
    <property type="entry name" value="PROTEIN KINASE DOMAIN-CONTAINING PROTEIN"/>
    <property type="match status" value="1"/>
</dbReference>
<protein>
    <recommendedName>
        <fullName evidence="5">Protein kinase domain-containing protein</fullName>
    </recommendedName>
</protein>
<evidence type="ECO:0000313" key="3">
    <source>
        <dbReference type="EnsemblPlants" id="AET2Gv20043100.2"/>
    </source>
</evidence>
<dbReference type="InterPro" id="IPR000535">
    <property type="entry name" value="MSP_dom"/>
</dbReference>
<dbReference type="InterPro" id="IPR008962">
    <property type="entry name" value="PapD-like_sf"/>
</dbReference>
<dbReference type="Gene3D" id="2.60.40.10">
    <property type="entry name" value="Immunoglobulins"/>
    <property type="match status" value="1"/>
</dbReference>
<dbReference type="Gene3D" id="1.10.510.10">
    <property type="entry name" value="Transferase(Phosphotransferase) domain 1"/>
    <property type="match status" value="1"/>
</dbReference>
<dbReference type="GO" id="GO:0005524">
    <property type="term" value="F:ATP binding"/>
    <property type="evidence" value="ECO:0007669"/>
    <property type="project" value="InterPro"/>
</dbReference>
<dbReference type="SMART" id="SM00220">
    <property type="entry name" value="S_TKc"/>
    <property type="match status" value="1"/>
</dbReference>
<feature type="domain" description="Protein kinase" evidence="1">
    <location>
        <begin position="89"/>
        <end position="412"/>
    </location>
</feature>
<dbReference type="PROSITE" id="PS00108">
    <property type="entry name" value="PROTEIN_KINASE_ST"/>
    <property type="match status" value="1"/>
</dbReference>
<dbReference type="FunFam" id="1.10.510.10:FF:000870">
    <property type="entry name" value="OSJNBa0016N04.16-like protein"/>
    <property type="match status" value="1"/>
</dbReference>
<evidence type="ECO:0008006" key="5">
    <source>
        <dbReference type="Google" id="ProtNLM"/>
    </source>
</evidence>
<name>A0A453A9N2_AEGTS</name>
<evidence type="ECO:0000259" key="1">
    <source>
        <dbReference type="PROSITE" id="PS50011"/>
    </source>
</evidence>
<dbReference type="InterPro" id="IPR008271">
    <property type="entry name" value="Ser/Thr_kinase_AS"/>
</dbReference>
<dbReference type="Pfam" id="PF00635">
    <property type="entry name" value="Motile_Sperm"/>
    <property type="match status" value="1"/>
</dbReference>
<keyword evidence="4" id="KW-1185">Reference proteome</keyword>
<dbReference type="Proteomes" id="UP000015105">
    <property type="component" value="Chromosome 2D"/>
</dbReference>
<reference evidence="4" key="1">
    <citation type="journal article" date="2014" name="Science">
        <title>Ancient hybridizations among the ancestral genomes of bread wheat.</title>
        <authorList>
            <consortium name="International Wheat Genome Sequencing Consortium,"/>
            <person name="Marcussen T."/>
            <person name="Sandve S.R."/>
            <person name="Heier L."/>
            <person name="Spannagl M."/>
            <person name="Pfeifer M."/>
            <person name="Jakobsen K.S."/>
            <person name="Wulff B.B."/>
            <person name="Steuernagel B."/>
            <person name="Mayer K.F."/>
            <person name="Olsen O.A."/>
        </authorList>
    </citation>
    <scope>NUCLEOTIDE SEQUENCE [LARGE SCALE GENOMIC DNA]</scope>
    <source>
        <strain evidence="4">cv. AL8/78</strain>
    </source>
</reference>
<feature type="domain" description="MSP" evidence="2">
    <location>
        <begin position="441"/>
        <end position="565"/>
    </location>
</feature>
<dbReference type="PROSITE" id="PS50202">
    <property type="entry name" value="MSP"/>
    <property type="match status" value="1"/>
</dbReference>
<proteinExistence type="predicted"/>
<reference evidence="4" key="2">
    <citation type="journal article" date="2017" name="Nat. Plants">
        <title>The Aegilops tauschii genome reveals multiple impacts of transposons.</title>
        <authorList>
            <person name="Zhao G."/>
            <person name="Zou C."/>
            <person name="Li K."/>
            <person name="Wang K."/>
            <person name="Li T."/>
            <person name="Gao L."/>
            <person name="Zhang X."/>
            <person name="Wang H."/>
            <person name="Yang Z."/>
            <person name="Liu X."/>
            <person name="Jiang W."/>
            <person name="Mao L."/>
            <person name="Kong X."/>
            <person name="Jiao Y."/>
            <person name="Jia J."/>
        </authorList>
    </citation>
    <scope>NUCLEOTIDE SEQUENCE [LARGE SCALE GENOMIC DNA]</scope>
    <source>
        <strain evidence="4">cv. AL8/78</strain>
    </source>
</reference>